<protein>
    <submittedName>
        <fullName evidence="1">Uncharacterized protein</fullName>
    </submittedName>
</protein>
<proteinExistence type="predicted"/>
<dbReference type="AlphaFoldDB" id="A0A0F8ZVZ2"/>
<name>A0A0F8ZVZ2_9ZZZZ</name>
<dbReference type="EMBL" id="LAZR01058130">
    <property type="protein sequence ID" value="KKK70569.1"/>
    <property type="molecule type" value="Genomic_DNA"/>
</dbReference>
<sequence>MEETKQISRYNEAGMQIIRLHELWLKAELYANRGLLIKWKFILDSIWRELKADIIRQDNSKNIISNNNEFKKTISECKTISSFYVALDERHQFLKEMQDTVGKGAMYKDIDDDAFD</sequence>
<evidence type="ECO:0000313" key="1">
    <source>
        <dbReference type="EMBL" id="KKK70569.1"/>
    </source>
</evidence>
<comment type="caution">
    <text evidence="1">The sequence shown here is derived from an EMBL/GenBank/DDBJ whole genome shotgun (WGS) entry which is preliminary data.</text>
</comment>
<accession>A0A0F8ZVZ2</accession>
<organism evidence="1">
    <name type="scientific">marine sediment metagenome</name>
    <dbReference type="NCBI Taxonomy" id="412755"/>
    <lineage>
        <taxon>unclassified sequences</taxon>
        <taxon>metagenomes</taxon>
        <taxon>ecological metagenomes</taxon>
    </lineage>
</organism>
<reference evidence="1" key="1">
    <citation type="journal article" date="2015" name="Nature">
        <title>Complex archaea that bridge the gap between prokaryotes and eukaryotes.</title>
        <authorList>
            <person name="Spang A."/>
            <person name="Saw J.H."/>
            <person name="Jorgensen S.L."/>
            <person name="Zaremba-Niedzwiedzka K."/>
            <person name="Martijn J."/>
            <person name="Lind A.E."/>
            <person name="van Eijk R."/>
            <person name="Schleper C."/>
            <person name="Guy L."/>
            <person name="Ettema T.J."/>
        </authorList>
    </citation>
    <scope>NUCLEOTIDE SEQUENCE</scope>
</reference>
<gene>
    <name evidence="1" type="ORF">LCGC14_2922680</name>
</gene>